<evidence type="ECO:0000256" key="7">
    <source>
        <dbReference type="SAM" id="MobiDB-lite"/>
    </source>
</evidence>
<comment type="catalytic activity">
    <reaction evidence="6">
        <text>L-seryl-[protein] + ATP = O-phospho-L-seryl-[protein] + ADP + H(+)</text>
        <dbReference type="Rhea" id="RHEA:17989"/>
        <dbReference type="Rhea" id="RHEA-COMP:9863"/>
        <dbReference type="Rhea" id="RHEA-COMP:11604"/>
        <dbReference type="ChEBI" id="CHEBI:15378"/>
        <dbReference type="ChEBI" id="CHEBI:29999"/>
        <dbReference type="ChEBI" id="CHEBI:30616"/>
        <dbReference type="ChEBI" id="CHEBI:83421"/>
        <dbReference type="ChEBI" id="CHEBI:456216"/>
        <dbReference type="EC" id="2.7.11.1"/>
    </reaction>
</comment>
<dbReference type="SMART" id="SM00220">
    <property type="entry name" value="S_TKc"/>
    <property type="match status" value="1"/>
</dbReference>
<dbReference type="GO" id="GO:0005524">
    <property type="term" value="F:ATP binding"/>
    <property type="evidence" value="ECO:0007669"/>
    <property type="project" value="UniProtKB-KW"/>
</dbReference>
<organism evidence="9 10">
    <name type="scientific">Riccia fluitans</name>
    <dbReference type="NCBI Taxonomy" id="41844"/>
    <lineage>
        <taxon>Eukaryota</taxon>
        <taxon>Viridiplantae</taxon>
        <taxon>Streptophyta</taxon>
        <taxon>Embryophyta</taxon>
        <taxon>Marchantiophyta</taxon>
        <taxon>Marchantiopsida</taxon>
        <taxon>Marchantiidae</taxon>
        <taxon>Marchantiales</taxon>
        <taxon>Ricciaceae</taxon>
        <taxon>Riccia</taxon>
    </lineage>
</organism>
<feature type="compositionally biased region" description="Low complexity" evidence="7">
    <location>
        <begin position="1"/>
        <end position="18"/>
    </location>
</feature>
<gene>
    <name evidence="9" type="ORF">R1flu_011726</name>
</gene>
<dbReference type="InterPro" id="IPR001245">
    <property type="entry name" value="Ser-Thr/Tyr_kinase_cat_dom"/>
</dbReference>
<dbReference type="PRINTS" id="PR00109">
    <property type="entry name" value="TYRKINASE"/>
</dbReference>
<keyword evidence="1" id="KW-0808">Transferase</keyword>
<dbReference type="Pfam" id="PF07714">
    <property type="entry name" value="PK_Tyr_Ser-Thr"/>
    <property type="match status" value="1"/>
</dbReference>
<evidence type="ECO:0000256" key="1">
    <source>
        <dbReference type="ARBA" id="ARBA00022679"/>
    </source>
</evidence>
<keyword evidence="4" id="KW-0067">ATP-binding</keyword>
<keyword evidence="2" id="KW-0547">Nucleotide-binding</keyword>
<dbReference type="SUPFAM" id="SSF56112">
    <property type="entry name" value="Protein kinase-like (PK-like)"/>
    <property type="match status" value="1"/>
</dbReference>
<keyword evidence="10" id="KW-1185">Reference proteome</keyword>
<dbReference type="AlphaFoldDB" id="A0ABD1Z9S1"/>
<feature type="compositionally biased region" description="Basic and acidic residues" evidence="7">
    <location>
        <begin position="64"/>
        <end position="74"/>
    </location>
</feature>
<dbReference type="Gene3D" id="3.30.200.20">
    <property type="entry name" value="Phosphorylase Kinase, domain 1"/>
    <property type="match status" value="1"/>
</dbReference>
<dbReference type="InterPro" id="IPR011009">
    <property type="entry name" value="Kinase-like_dom_sf"/>
</dbReference>
<evidence type="ECO:0000313" key="9">
    <source>
        <dbReference type="EMBL" id="KAL2644139.1"/>
    </source>
</evidence>
<evidence type="ECO:0000256" key="5">
    <source>
        <dbReference type="ARBA" id="ARBA00047899"/>
    </source>
</evidence>
<dbReference type="Gene3D" id="1.10.510.10">
    <property type="entry name" value="Transferase(Phosphotransferase) domain 1"/>
    <property type="match status" value="1"/>
</dbReference>
<dbReference type="FunFam" id="3.30.200.20:FF:000034">
    <property type="entry name" value="Kinase suppressor of Ras 1"/>
    <property type="match status" value="1"/>
</dbReference>
<dbReference type="InterPro" id="IPR008271">
    <property type="entry name" value="Ser/Thr_kinase_AS"/>
</dbReference>
<evidence type="ECO:0000256" key="3">
    <source>
        <dbReference type="ARBA" id="ARBA00022777"/>
    </source>
</evidence>
<sequence>MDEVSQASISPAAAPQSSDNLLEDSGPAFSFSAGSGETASNSFISSKGGGHKEKDVGEGENAVNEERQSRDRRPSAASQGAQLVPFLASPTSNPGYNETDMLLSKWNESPFLSSHHGYEADGEGQEDAVEKFSSFGSPWHIDITKVEIGEMVASGSFGMVYKGLYKDEKVAVKMLMIPESASMKESQKLKTRFRQKIDVWYTLDHPNIVQFIGAHINPPKWIIMSEFLHGGSLRAYLVRQQQRKLPENIIQAMALDIARGMEYLHQNNVMHRDLKSANLLLDESGRVKVADFGLARFDSEDAVNLTAETGTIRWMAPEVICHMPYNRKVDVYSFGIVLWELCTSKLPFEGMSFVQLAHAVASDNYRPPISEVSSSAFTKLITRCWDRDPSKRPDFKEIVQYLETGYSGTLDPKLKSSSFTKSSKSTRKNADDKYSHATKSMHGGRVVRRTMNTGPASVANNDDELTDEEEWRNLSRHCSCTIV</sequence>
<dbReference type="PROSITE" id="PS00108">
    <property type="entry name" value="PROTEIN_KINASE_ST"/>
    <property type="match status" value="1"/>
</dbReference>
<feature type="region of interest" description="Disordered" evidence="7">
    <location>
        <begin position="415"/>
        <end position="442"/>
    </location>
</feature>
<dbReference type="EMBL" id="JBHFFA010000002">
    <property type="protein sequence ID" value="KAL2644139.1"/>
    <property type="molecule type" value="Genomic_DNA"/>
</dbReference>
<name>A0ABD1Z9S1_9MARC</name>
<dbReference type="Proteomes" id="UP001605036">
    <property type="component" value="Unassembled WGS sequence"/>
</dbReference>
<feature type="region of interest" description="Disordered" evidence="7">
    <location>
        <begin position="1"/>
        <end position="92"/>
    </location>
</feature>
<dbReference type="PANTHER" id="PTHR44329">
    <property type="entry name" value="SERINE/THREONINE-PROTEIN KINASE TNNI3K-RELATED"/>
    <property type="match status" value="1"/>
</dbReference>
<feature type="domain" description="Protein kinase" evidence="8">
    <location>
        <begin position="146"/>
        <end position="414"/>
    </location>
</feature>
<keyword evidence="3" id="KW-0418">Kinase</keyword>
<evidence type="ECO:0000256" key="4">
    <source>
        <dbReference type="ARBA" id="ARBA00022840"/>
    </source>
</evidence>
<dbReference type="GO" id="GO:0004674">
    <property type="term" value="F:protein serine/threonine kinase activity"/>
    <property type="evidence" value="ECO:0007669"/>
    <property type="project" value="UniProtKB-EC"/>
</dbReference>
<dbReference type="InterPro" id="IPR000719">
    <property type="entry name" value="Prot_kinase_dom"/>
</dbReference>
<evidence type="ECO:0000313" key="10">
    <source>
        <dbReference type="Proteomes" id="UP001605036"/>
    </source>
</evidence>
<protein>
    <recommendedName>
        <fullName evidence="8">Protein kinase domain-containing protein</fullName>
    </recommendedName>
</protein>
<dbReference type="PROSITE" id="PS50011">
    <property type="entry name" value="PROTEIN_KINASE_DOM"/>
    <property type="match status" value="1"/>
</dbReference>
<feature type="compositionally biased region" description="Low complexity" evidence="7">
    <location>
        <begin position="25"/>
        <end position="36"/>
    </location>
</feature>
<proteinExistence type="predicted"/>
<comment type="caution">
    <text evidence="9">The sequence shown here is derived from an EMBL/GenBank/DDBJ whole genome shotgun (WGS) entry which is preliminary data.</text>
</comment>
<evidence type="ECO:0000259" key="8">
    <source>
        <dbReference type="PROSITE" id="PS50011"/>
    </source>
</evidence>
<evidence type="ECO:0000256" key="6">
    <source>
        <dbReference type="ARBA" id="ARBA00048679"/>
    </source>
</evidence>
<dbReference type="InterPro" id="IPR051681">
    <property type="entry name" value="Ser/Thr_Kinases-Pseudokinases"/>
</dbReference>
<comment type="catalytic activity">
    <reaction evidence="5">
        <text>L-threonyl-[protein] + ATP = O-phospho-L-threonyl-[protein] + ADP + H(+)</text>
        <dbReference type="Rhea" id="RHEA:46608"/>
        <dbReference type="Rhea" id="RHEA-COMP:11060"/>
        <dbReference type="Rhea" id="RHEA-COMP:11605"/>
        <dbReference type="ChEBI" id="CHEBI:15378"/>
        <dbReference type="ChEBI" id="CHEBI:30013"/>
        <dbReference type="ChEBI" id="CHEBI:30616"/>
        <dbReference type="ChEBI" id="CHEBI:61977"/>
        <dbReference type="ChEBI" id="CHEBI:456216"/>
        <dbReference type="EC" id="2.7.11.1"/>
    </reaction>
</comment>
<reference evidence="9 10" key="1">
    <citation type="submission" date="2024-09" db="EMBL/GenBank/DDBJ databases">
        <title>Chromosome-scale assembly of Riccia fluitans.</title>
        <authorList>
            <person name="Paukszto L."/>
            <person name="Sawicki J."/>
            <person name="Karawczyk K."/>
            <person name="Piernik-Szablinska J."/>
            <person name="Szczecinska M."/>
            <person name="Mazdziarz M."/>
        </authorList>
    </citation>
    <scope>NUCLEOTIDE SEQUENCE [LARGE SCALE GENOMIC DNA]</scope>
    <source>
        <strain evidence="9">Rf_01</strain>
        <tissue evidence="9">Aerial parts of the thallus</tissue>
    </source>
</reference>
<dbReference type="PANTHER" id="PTHR44329:SF272">
    <property type="entry name" value="PROTEIN KINASE SUPERFAMILY PROTEIN"/>
    <property type="match status" value="1"/>
</dbReference>
<evidence type="ECO:0000256" key="2">
    <source>
        <dbReference type="ARBA" id="ARBA00022741"/>
    </source>
</evidence>
<dbReference type="CDD" id="cd13999">
    <property type="entry name" value="STKc_MAP3K-like"/>
    <property type="match status" value="1"/>
</dbReference>
<accession>A0ABD1Z9S1</accession>